<feature type="signal peptide" evidence="1">
    <location>
        <begin position="1"/>
        <end position="22"/>
    </location>
</feature>
<dbReference type="AlphaFoldDB" id="A0A518BIP1"/>
<name>A0A518BIP1_9BACT</name>
<keyword evidence="3" id="KW-1185">Reference proteome</keyword>
<proteinExistence type="predicted"/>
<dbReference type="EMBL" id="CP036287">
    <property type="protein sequence ID" value="QDU66848.1"/>
    <property type="molecule type" value="Genomic_DNA"/>
</dbReference>
<keyword evidence="1" id="KW-0732">Signal</keyword>
<organism evidence="2 3">
    <name type="scientific">Engelhardtia mirabilis</name>
    <dbReference type="NCBI Taxonomy" id="2528011"/>
    <lineage>
        <taxon>Bacteria</taxon>
        <taxon>Pseudomonadati</taxon>
        <taxon>Planctomycetota</taxon>
        <taxon>Planctomycetia</taxon>
        <taxon>Planctomycetia incertae sedis</taxon>
        <taxon>Engelhardtia</taxon>
    </lineage>
</organism>
<dbReference type="RefSeq" id="WP_145064650.1">
    <property type="nucleotide sequence ID" value="NZ_CP036287.1"/>
</dbReference>
<evidence type="ECO:0000256" key="1">
    <source>
        <dbReference type="SAM" id="SignalP"/>
    </source>
</evidence>
<protein>
    <submittedName>
        <fullName evidence="2">Uncharacterized protein</fullName>
    </submittedName>
</protein>
<dbReference type="Proteomes" id="UP000316921">
    <property type="component" value="Chromosome"/>
</dbReference>
<evidence type="ECO:0000313" key="3">
    <source>
        <dbReference type="Proteomes" id="UP000316921"/>
    </source>
</evidence>
<reference evidence="2 3" key="1">
    <citation type="submission" date="2019-02" db="EMBL/GenBank/DDBJ databases">
        <title>Deep-cultivation of Planctomycetes and their phenomic and genomic characterization uncovers novel biology.</title>
        <authorList>
            <person name="Wiegand S."/>
            <person name="Jogler M."/>
            <person name="Boedeker C."/>
            <person name="Pinto D."/>
            <person name="Vollmers J."/>
            <person name="Rivas-Marin E."/>
            <person name="Kohn T."/>
            <person name="Peeters S.H."/>
            <person name="Heuer A."/>
            <person name="Rast P."/>
            <person name="Oberbeckmann S."/>
            <person name="Bunk B."/>
            <person name="Jeske O."/>
            <person name="Meyerdierks A."/>
            <person name="Storesund J.E."/>
            <person name="Kallscheuer N."/>
            <person name="Luecker S."/>
            <person name="Lage O.M."/>
            <person name="Pohl T."/>
            <person name="Merkel B.J."/>
            <person name="Hornburger P."/>
            <person name="Mueller R.-W."/>
            <person name="Bruemmer F."/>
            <person name="Labrenz M."/>
            <person name="Spormann A.M."/>
            <person name="Op den Camp H."/>
            <person name="Overmann J."/>
            <person name="Amann R."/>
            <person name="Jetten M.S.M."/>
            <person name="Mascher T."/>
            <person name="Medema M.H."/>
            <person name="Devos D.P."/>
            <person name="Kaster A.-K."/>
            <person name="Ovreas L."/>
            <person name="Rohde M."/>
            <person name="Galperin M.Y."/>
            <person name="Jogler C."/>
        </authorList>
    </citation>
    <scope>NUCLEOTIDE SEQUENCE [LARGE SCALE GENOMIC DNA]</scope>
    <source>
        <strain evidence="2 3">Pla133</strain>
    </source>
</reference>
<evidence type="ECO:0000313" key="2">
    <source>
        <dbReference type="EMBL" id="QDU66848.1"/>
    </source>
</evidence>
<accession>A0A518BIP1</accession>
<gene>
    <name evidence="2" type="ORF">Pla133_19240</name>
</gene>
<dbReference type="KEGG" id="pbap:Pla133_19240"/>
<sequence precursor="true">MQKLTPLAALFAGSMLAPAALAQAELVQALGNGGAIDVSLDGSVVVIGTNTWTESGGFVPVAGTNGLVAIDAAGVRLAGQVVDGLAFNNAGYWDGATWTALGSVSGNCDANKSSAYDISADGGTVVGLAWDGCTARAFYWTQPSGLVALTGAGSGSYRANCVDFFGSTVGGWDRINGSSNQPAVWTDLSMPPTIVGADGEVRAISADGTVFAGQESFQAAIMRIGQPAEYIPTPAGVAAGSSILYDCDAAGQVFVGQGGGAGPFAAPAAIYYRADVGSIALADLAEGLGATLPVGATMSVASAVSADGLTVVGGLQTFAPFPSDAFILRLPDAFLLRDTADISLSLGGTQNLDVLAGPDKAGDLYYVLGSASGSAPGVVVDGINIPLNLDSYFLFTLNNANTLIANSFGFLDATGKASASITLPAGSDASLAGLSVDHAYAVIDSTLFGVSAASNTQSLNLIP</sequence>
<feature type="chain" id="PRO_5021918201" evidence="1">
    <location>
        <begin position="23"/>
        <end position="463"/>
    </location>
</feature>